<dbReference type="KEGG" id="hbs:IPV69_06680"/>
<evidence type="ECO:0000313" key="5">
    <source>
        <dbReference type="Proteomes" id="UP000593765"/>
    </source>
</evidence>
<dbReference type="InterPro" id="IPR038592">
    <property type="entry name" value="CheD-like_sf"/>
</dbReference>
<keyword evidence="5" id="KW-1185">Reference proteome</keyword>
<dbReference type="GO" id="GO:0050568">
    <property type="term" value="F:protein-glutamine glutaminase activity"/>
    <property type="evidence" value="ECO:0007669"/>
    <property type="project" value="UniProtKB-UniRule"/>
</dbReference>
<dbReference type="AlphaFoldDB" id="A0A7M2X2Q5"/>
<dbReference type="InterPro" id="IPR005659">
    <property type="entry name" value="Chemorcpt_Glu_NH3ase_CheD"/>
</dbReference>
<comment type="similarity">
    <text evidence="3">Belongs to the CheD family.</text>
</comment>
<evidence type="ECO:0000256" key="2">
    <source>
        <dbReference type="ARBA" id="ARBA00022801"/>
    </source>
</evidence>
<dbReference type="PANTHER" id="PTHR35147:SF1">
    <property type="entry name" value="CHEMORECEPTOR GLUTAMINE DEAMIDASE CHED-RELATED"/>
    <property type="match status" value="1"/>
</dbReference>
<comment type="function">
    <text evidence="3">Probably deamidates glutamine residues to glutamate on methyl-accepting chemotaxis receptors (MCPs), playing an important role in chemotaxis.</text>
</comment>
<dbReference type="RefSeq" id="WP_206294149.1">
    <property type="nucleotide sequence ID" value="NZ_CP063458.1"/>
</dbReference>
<evidence type="ECO:0000313" key="4">
    <source>
        <dbReference type="EMBL" id="QOV91040.1"/>
    </source>
</evidence>
<dbReference type="SUPFAM" id="SSF64438">
    <property type="entry name" value="CNF1/YfiH-like putative cysteine hydrolases"/>
    <property type="match status" value="1"/>
</dbReference>
<organism evidence="4 5">
    <name type="scientific">Humisphaera borealis</name>
    <dbReference type="NCBI Taxonomy" id="2807512"/>
    <lineage>
        <taxon>Bacteria</taxon>
        <taxon>Pseudomonadati</taxon>
        <taxon>Planctomycetota</taxon>
        <taxon>Phycisphaerae</taxon>
        <taxon>Tepidisphaerales</taxon>
        <taxon>Tepidisphaeraceae</taxon>
        <taxon>Humisphaera</taxon>
    </lineage>
</organism>
<dbReference type="EMBL" id="CP063458">
    <property type="protein sequence ID" value="QOV91040.1"/>
    <property type="molecule type" value="Genomic_DNA"/>
</dbReference>
<dbReference type="Pfam" id="PF03975">
    <property type="entry name" value="CheD"/>
    <property type="match status" value="1"/>
</dbReference>
<protein>
    <recommendedName>
        <fullName evidence="3">Probable chemoreceptor glutamine deamidase CheD</fullName>
        <ecNumber evidence="3">3.5.1.44</ecNumber>
    </recommendedName>
</protein>
<accession>A0A7M2X2Q5</accession>
<dbReference type="GO" id="GO:0006935">
    <property type="term" value="P:chemotaxis"/>
    <property type="evidence" value="ECO:0007669"/>
    <property type="project" value="UniProtKB-UniRule"/>
</dbReference>
<comment type="catalytic activity">
    <reaction evidence="3">
        <text>L-glutaminyl-[protein] + H2O = L-glutamyl-[protein] + NH4(+)</text>
        <dbReference type="Rhea" id="RHEA:16441"/>
        <dbReference type="Rhea" id="RHEA-COMP:10207"/>
        <dbReference type="Rhea" id="RHEA-COMP:10208"/>
        <dbReference type="ChEBI" id="CHEBI:15377"/>
        <dbReference type="ChEBI" id="CHEBI:28938"/>
        <dbReference type="ChEBI" id="CHEBI:29973"/>
        <dbReference type="ChEBI" id="CHEBI:30011"/>
        <dbReference type="EC" id="3.5.1.44"/>
    </reaction>
</comment>
<name>A0A7M2X2Q5_9BACT</name>
<dbReference type="HAMAP" id="MF_01440">
    <property type="entry name" value="CheD"/>
    <property type="match status" value="1"/>
</dbReference>
<dbReference type="EC" id="3.5.1.44" evidence="3"/>
<keyword evidence="2 3" id="KW-0378">Hydrolase</keyword>
<evidence type="ECO:0000256" key="3">
    <source>
        <dbReference type="HAMAP-Rule" id="MF_01440"/>
    </source>
</evidence>
<dbReference type="Gene3D" id="3.30.1330.200">
    <property type="match status" value="1"/>
</dbReference>
<gene>
    <name evidence="3" type="primary">cheD</name>
    <name evidence="4" type="ORF">IPV69_06680</name>
</gene>
<dbReference type="InterPro" id="IPR011324">
    <property type="entry name" value="Cytotoxic_necrot_fac-like_cat"/>
</dbReference>
<dbReference type="Proteomes" id="UP000593765">
    <property type="component" value="Chromosome"/>
</dbReference>
<keyword evidence="1 3" id="KW-0145">Chemotaxis</keyword>
<dbReference type="PANTHER" id="PTHR35147">
    <property type="entry name" value="CHEMORECEPTOR GLUTAMINE DEAMIDASE CHED-RELATED"/>
    <property type="match status" value="1"/>
</dbReference>
<sequence length="159" mass="16748">MTQIVVQVSDARASADKSAAIVTYSLGSCIGAALYDPVAAVGGMLHHQLPSGSLDPEKASRNPCMFADTGLAYVLAEMERLGANRRRIRVRLAGGAAMLDASTSFAIGKRNHAAIRKALFQHGLFVDAEEVGGSVPRTMTLQIANGEVSIRTRGESHGI</sequence>
<evidence type="ECO:0000256" key="1">
    <source>
        <dbReference type="ARBA" id="ARBA00022500"/>
    </source>
</evidence>
<reference evidence="4 5" key="1">
    <citation type="submission" date="2020-10" db="EMBL/GenBank/DDBJ databases">
        <title>Wide distribution of Phycisphaera-like planctomycetes from WD2101 soil group in peatlands and genome analysis of the first cultivated representative.</title>
        <authorList>
            <person name="Dedysh S.N."/>
            <person name="Beletsky A.V."/>
            <person name="Ivanova A."/>
            <person name="Kulichevskaya I.S."/>
            <person name="Suzina N.E."/>
            <person name="Philippov D.A."/>
            <person name="Rakitin A.L."/>
            <person name="Mardanov A.V."/>
            <person name="Ravin N.V."/>
        </authorList>
    </citation>
    <scope>NUCLEOTIDE SEQUENCE [LARGE SCALE GENOMIC DNA]</scope>
    <source>
        <strain evidence="4 5">M1803</strain>
    </source>
</reference>
<proteinExistence type="inferred from homology"/>
<dbReference type="CDD" id="cd16352">
    <property type="entry name" value="CheD"/>
    <property type="match status" value="1"/>
</dbReference>